<feature type="compositionally biased region" description="Basic and acidic residues" evidence="1">
    <location>
        <begin position="1"/>
        <end position="10"/>
    </location>
</feature>
<feature type="compositionally biased region" description="Pro residues" evidence="1">
    <location>
        <begin position="18"/>
        <end position="34"/>
    </location>
</feature>
<feature type="region of interest" description="Disordered" evidence="1">
    <location>
        <begin position="1"/>
        <end position="74"/>
    </location>
</feature>
<sequence length="174" mass="19716">MDEAAIENRQKRGGNATWPPPPGVSSPKVLPPLGTPAALRDINENDRPIPSPTEQLPVSPMTEYEERLDRKLRQVRKETARLRKLKLQLKKYIPDLQMDSDSDDSMDSEEEPEALLSGSSRSSLASTSSASDRHHRVHSKENEPHRNNELKHSRFQLSSTLNAPMYIMKAQKLR</sequence>
<protein>
    <submittedName>
        <fullName evidence="2">V-type proton ATPase subunit a</fullName>
    </submittedName>
</protein>
<gene>
    <name evidence="2" type="ORF">PHPALM_28257</name>
</gene>
<organism evidence="2 3">
    <name type="scientific">Phytophthora palmivora</name>
    <dbReference type="NCBI Taxonomy" id="4796"/>
    <lineage>
        <taxon>Eukaryota</taxon>
        <taxon>Sar</taxon>
        <taxon>Stramenopiles</taxon>
        <taxon>Oomycota</taxon>
        <taxon>Peronosporomycetes</taxon>
        <taxon>Peronosporales</taxon>
        <taxon>Peronosporaceae</taxon>
        <taxon>Phytophthora</taxon>
    </lineage>
</organism>
<name>A0A2P4XAJ2_9STRA</name>
<dbReference type="OrthoDB" id="158334at2759"/>
<keyword evidence="3" id="KW-1185">Reference proteome</keyword>
<reference evidence="2 3" key="1">
    <citation type="journal article" date="2017" name="Genome Biol. Evol.">
        <title>Phytophthora megakarya and P. palmivora, closely related causal agents of cacao black pod rot, underwent increases in genome sizes and gene numbers by different mechanisms.</title>
        <authorList>
            <person name="Ali S.S."/>
            <person name="Shao J."/>
            <person name="Lary D.J."/>
            <person name="Kronmiller B."/>
            <person name="Shen D."/>
            <person name="Strem M.D."/>
            <person name="Amoako-Attah I."/>
            <person name="Akrofi A.Y."/>
            <person name="Begoude B.A."/>
            <person name="Ten Hoopen G.M."/>
            <person name="Coulibaly K."/>
            <person name="Kebe B.I."/>
            <person name="Melnick R.L."/>
            <person name="Guiltinan M.J."/>
            <person name="Tyler B.M."/>
            <person name="Meinhardt L.W."/>
            <person name="Bailey B.A."/>
        </authorList>
    </citation>
    <scope>NUCLEOTIDE SEQUENCE [LARGE SCALE GENOMIC DNA]</scope>
    <source>
        <strain evidence="3">sbr112.9</strain>
    </source>
</reference>
<feature type="region of interest" description="Disordered" evidence="1">
    <location>
        <begin position="91"/>
        <end position="161"/>
    </location>
</feature>
<dbReference type="AlphaFoldDB" id="A0A2P4XAJ2"/>
<feature type="compositionally biased region" description="Low complexity" evidence="1">
    <location>
        <begin position="114"/>
        <end position="130"/>
    </location>
</feature>
<dbReference type="EMBL" id="NCKW01015537">
    <property type="protein sequence ID" value="POM62573.1"/>
    <property type="molecule type" value="Genomic_DNA"/>
</dbReference>
<evidence type="ECO:0000313" key="3">
    <source>
        <dbReference type="Proteomes" id="UP000237271"/>
    </source>
</evidence>
<proteinExistence type="predicted"/>
<accession>A0A2P4XAJ2</accession>
<evidence type="ECO:0000256" key="1">
    <source>
        <dbReference type="SAM" id="MobiDB-lite"/>
    </source>
</evidence>
<feature type="compositionally biased region" description="Basic and acidic residues" evidence="1">
    <location>
        <begin position="64"/>
        <end position="74"/>
    </location>
</feature>
<comment type="caution">
    <text evidence="2">The sequence shown here is derived from an EMBL/GenBank/DDBJ whole genome shotgun (WGS) entry which is preliminary data.</text>
</comment>
<feature type="compositionally biased region" description="Basic and acidic residues" evidence="1">
    <location>
        <begin position="139"/>
        <end position="152"/>
    </location>
</feature>
<evidence type="ECO:0000313" key="2">
    <source>
        <dbReference type="EMBL" id="POM62573.1"/>
    </source>
</evidence>
<feature type="compositionally biased region" description="Acidic residues" evidence="1">
    <location>
        <begin position="98"/>
        <end position="113"/>
    </location>
</feature>
<dbReference type="Proteomes" id="UP000237271">
    <property type="component" value="Unassembled WGS sequence"/>
</dbReference>